<accession>A0AAD4XCN3</accession>
<evidence type="ECO:0000313" key="9">
    <source>
        <dbReference type="Proteomes" id="UP001202328"/>
    </source>
</evidence>
<keyword evidence="5" id="KW-0833">Ubl conjugation pathway</keyword>
<dbReference type="PANTHER" id="PTHR11685">
    <property type="entry name" value="RBR FAMILY RING FINGER AND IBR DOMAIN-CONTAINING"/>
    <property type="match status" value="1"/>
</dbReference>
<proteinExistence type="predicted"/>
<dbReference type="AlphaFoldDB" id="A0AAD4XCN3"/>
<feature type="domain" description="RING-type" evidence="7">
    <location>
        <begin position="9"/>
        <end position="248"/>
    </location>
</feature>
<evidence type="ECO:0000259" key="7">
    <source>
        <dbReference type="PROSITE" id="PS51873"/>
    </source>
</evidence>
<keyword evidence="4" id="KW-0863">Zinc-finger</keyword>
<dbReference type="GO" id="GO:0004842">
    <property type="term" value="F:ubiquitin-protein transferase activity"/>
    <property type="evidence" value="ECO:0007669"/>
    <property type="project" value="InterPro"/>
</dbReference>
<name>A0AAD4XCN3_9MAGN</name>
<dbReference type="InterPro" id="IPR013083">
    <property type="entry name" value="Znf_RING/FYVE/PHD"/>
</dbReference>
<dbReference type="PROSITE" id="PS00518">
    <property type="entry name" value="ZF_RING_1"/>
    <property type="match status" value="1"/>
</dbReference>
<keyword evidence="1" id="KW-0808">Transferase</keyword>
<sequence length="249" mass="28499">MNQRNPTRDFFKCEICVEIFPMERKFKSMEIYGCSHPYCTDCVAKYIQTTFLEYNISKIKYPSGDCNVVLDAPLCQSILPKNVFENWCRLLCEYAVLWDSSKGGFAHGRSYCPYRECSELVLNECAIGSPFNNAPKVTKSNCPNCKKLFCFNCMVPWKEYHRCIRRSGTAVADIDSNDVSFMGIVKHMKWIRCPSCHHYVELSSGCSRVTCRCKRTFCHNCGSNSCVCWPRNVDCFSISGAIGCLIVVW</sequence>
<keyword evidence="6" id="KW-0862">Zinc</keyword>
<gene>
    <name evidence="8" type="ORF">MKW98_032344</name>
</gene>
<dbReference type="Gene3D" id="1.20.120.1750">
    <property type="match status" value="1"/>
</dbReference>
<evidence type="ECO:0000313" key="8">
    <source>
        <dbReference type="EMBL" id="KAI3903690.1"/>
    </source>
</evidence>
<evidence type="ECO:0000256" key="5">
    <source>
        <dbReference type="ARBA" id="ARBA00022786"/>
    </source>
</evidence>
<evidence type="ECO:0000256" key="2">
    <source>
        <dbReference type="ARBA" id="ARBA00022723"/>
    </source>
</evidence>
<dbReference type="GO" id="GO:0016567">
    <property type="term" value="P:protein ubiquitination"/>
    <property type="evidence" value="ECO:0007669"/>
    <property type="project" value="InterPro"/>
</dbReference>
<evidence type="ECO:0000256" key="6">
    <source>
        <dbReference type="ARBA" id="ARBA00022833"/>
    </source>
</evidence>
<dbReference type="GO" id="GO:0008270">
    <property type="term" value="F:zinc ion binding"/>
    <property type="evidence" value="ECO:0007669"/>
    <property type="project" value="UniProtKB-KW"/>
</dbReference>
<reference evidence="8" key="1">
    <citation type="submission" date="2022-04" db="EMBL/GenBank/DDBJ databases">
        <title>A functionally conserved STORR gene fusion in Papaver species that diverged 16.8 million years ago.</title>
        <authorList>
            <person name="Catania T."/>
        </authorList>
    </citation>
    <scope>NUCLEOTIDE SEQUENCE</scope>
    <source>
        <strain evidence="8">S-188037</strain>
    </source>
</reference>
<evidence type="ECO:0000256" key="3">
    <source>
        <dbReference type="ARBA" id="ARBA00022737"/>
    </source>
</evidence>
<protein>
    <recommendedName>
        <fullName evidence="7">RING-type domain-containing protein</fullName>
    </recommendedName>
</protein>
<keyword evidence="2" id="KW-0479">Metal-binding</keyword>
<dbReference type="Gene3D" id="3.30.40.10">
    <property type="entry name" value="Zinc/RING finger domain, C3HC4 (zinc finger)"/>
    <property type="match status" value="1"/>
</dbReference>
<evidence type="ECO:0000256" key="1">
    <source>
        <dbReference type="ARBA" id="ARBA00022679"/>
    </source>
</evidence>
<dbReference type="InterPro" id="IPR044066">
    <property type="entry name" value="TRIAD_supradom"/>
</dbReference>
<evidence type="ECO:0000256" key="4">
    <source>
        <dbReference type="ARBA" id="ARBA00022771"/>
    </source>
</evidence>
<dbReference type="Proteomes" id="UP001202328">
    <property type="component" value="Unassembled WGS sequence"/>
</dbReference>
<dbReference type="InterPro" id="IPR031127">
    <property type="entry name" value="E3_UB_ligase_RBR"/>
</dbReference>
<dbReference type="SUPFAM" id="SSF57850">
    <property type="entry name" value="RING/U-box"/>
    <property type="match status" value="2"/>
</dbReference>
<dbReference type="EMBL" id="JAJJMB010011222">
    <property type="protein sequence ID" value="KAI3903690.1"/>
    <property type="molecule type" value="Genomic_DNA"/>
</dbReference>
<comment type="caution">
    <text evidence="8">The sequence shown here is derived from an EMBL/GenBank/DDBJ whole genome shotgun (WGS) entry which is preliminary data.</text>
</comment>
<dbReference type="InterPro" id="IPR017907">
    <property type="entry name" value="Znf_RING_CS"/>
</dbReference>
<keyword evidence="3" id="KW-0677">Repeat</keyword>
<keyword evidence="9" id="KW-1185">Reference proteome</keyword>
<dbReference type="PROSITE" id="PS51873">
    <property type="entry name" value="TRIAD"/>
    <property type="match status" value="1"/>
</dbReference>
<organism evidence="8 9">
    <name type="scientific">Papaver atlanticum</name>
    <dbReference type="NCBI Taxonomy" id="357466"/>
    <lineage>
        <taxon>Eukaryota</taxon>
        <taxon>Viridiplantae</taxon>
        <taxon>Streptophyta</taxon>
        <taxon>Embryophyta</taxon>
        <taxon>Tracheophyta</taxon>
        <taxon>Spermatophyta</taxon>
        <taxon>Magnoliopsida</taxon>
        <taxon>Ranunculales</taxon>
        <taxon>Papaveraceae</taxon>
        <taxon>Papaveroideae</taxon>
        <taxon>Papaver</taxon>
    </lineage>
</organism>